<sequence length="472" mass="53328">MRFNDCRINNYLITSQIGEGAYGLVYHAIDIRTDKEYAIKAVVEGSCVGRETDNSGDETYQNSARLQKKLDKLFQDSKDIVRVPSIDLKSIENMSEANFKKLPHYKEISLHLRVHRHKNIVTIHEVLQSAICTFIVMDYYPNDLFTSIVDNRHFITNGLLVKKVFLQICSALNYCHEHGIYHCDIKPENLLLDADDNVFLCDFGLSTTSTYIKPNVCIGSSYYMPPERISFDSGKGCSSKIRGLKLRKNCSSCNGDLWSLGIILINLTCIRNPWLKADKGEDNTYYYFSKDPTVLKQILPLSNAFYSLLSKILQVDPKKRMHLQEIMKEISSITSFTNKGPLSKVPPLSKAVYEKLANPMGTASNFSPLRQRTYMENCKSLSCPFSDDEYDVVHQKKDDDHDHDHDHDDSSDNGTGSGRGSLGTLETDTGLQSSFTSTSCDSDTECPKTSNKISLFEKKFNELHMTASSLTN</sequence>
<keyword evidence="2 10" id="KW-0723">Serine/threonine-protein kinase</keyword>
<accession>J8LJS1</accession>
<dbReference type="Gene3D" id="3.30.200.20">
    <property type="entry name" value="Phosphorylase Kinase, domain 1"/>
    <property type="match status" value="1"/>
</dbReference>
<keyword evidence="14" id="KW-1185">Reference proteome</keyword>
<dbReference type="InterPro" id="IPR000719">
    <property type="entry name" value="Prot_kinase_dom"/>
</dbReference>
<evidence type="ECO:0000256" key="5">
    <source>
        <dbReference type="ARBA" id="ARBA00022777"/>
    </source>
</evidence>
<dbReference type="OrthoDB" id="541276at2759"/>
<dbReference type="Gene3D" id="1.10.510.10">
    <property type="entry name" value="Transferase(Phosphotransferase) domain 1"/>
    <property type="match status" value="1"/>
</dbReference>
<dbReference type="Proteomes" id="UP000006968">
    <property type="component" value="Chromosome XIII"/>
</dbReference>
<reference evidence="13 14" key="1">
    <citation type="journal article" date="2013" name="BMC Genomics">
        <title>High quality de novo sequencing and assembly of the Saccharomyces arboricolus genome.</title>
        <authorList>
            <person name="Liti G."/>
            <person name="Nguyen Ba A.N."/>
            <person name="Blythe M."/>
            <person name="Mueller C.A."/>
            <person name="Bergstroem A."/>
            <person name="Cubillos F.A."/>
            <person name="Dafhnis-Calas F."/>
            <person name="Khoshraftar S."/>
            <person name="Malla S."/>
            <person name="Mehta N."/>
            <person name="Siow C.C."/>
            <person name="Warringer J."/>
            <person name="Moses A.M."/>
            <person name="Louis E.J."/>
            <person name="Nieduszynski C.A."/>
        </authorList>
    </citation>
    <scope>NUCLEOTIDE SEQUENCE [LARGE SCALE GENOMIC DNA]</scope>
    <source>
        <strain evidence="14">H-6 / AS 2.3317 / CBS 10644</strain>
    </source>
</reference>
<evidence type="ECO:0000256" key="1">
    <source>
        <dbReference type="ARBA" id="ARBA00012513"/>
    </source>
</evidence>
<dbReference type="CDD" id="cd13993">
    <property type="entry name" value="STKc_Pat1_like"/>
    <property type="match status" value="1"/>
</dbReference>
<dbReference type="PANTHER" id="PTHR43895:SF32">
    <property type="entry name" value="SERINE_THREONINE-PROTEIN KINASE CHK1"/>
    <property type="match status" value="1"/>
</dbReference>
<evidence type="ECO:0000313" key="13">
    <source>
        <dbReference type="EMBL" id="EJS42307.1"/>
    </source>
</evidence>
<evidence type="ECO:0000256" key="2">
    <source>
        <dbReference type="ARBA" id="ARBA00022527"/>
    </source>
</evidence>
<dbReference type="FunFam" id="1.10.510.10:FF:000873">
    <property type="entry name" value="Serine/threonine-protein kinase VHS1"/>
    <property type="match status" value="1"/>
</dbReference>
<evidence type="ECO:0000256" key="3">
    <source>
        <dbReference type="ARBA" id="ARBA00022679"/>
    </source>
</evidence>
<dbReference type="GO" id="GO:0007165">
    <property type="term" value="P:signal transduction"/>
    <property type="evidence" value="ECO:0007669"/>
    <property type="project" value="TreeGrafter"/>
</dbReference>
<protein>
    <recommendedName>
        <fullName evidence="1">non-specific serine/threonine protein kinase</fullName>
        <ecNumber evidence="1">2.7.11.1</ecNumber>
    </recommendedName>
</protein>
<dbReference type="InterPro" id="IPR017441">
    <property type="entry name" value="Protein_kinase_ATP_BS"/>
</dbReference>
<comment type="catalytic activity">
    <reaction evidence="7">
        <text>L-threonyl-[protein] + ATP = O-phospho-L-threonyl-[protein] + ADP + H(+)</text>
        <dbReference type="Rhea" id="RHEA:46608"/>
        <dbReference type="Rhea" id="RHEA-COMP:11060"/>
        <dbReference type="Rhea" id="RHEA-COMP:11605"/>
        <dbReference type="ChEBI" id="CHEBI:15378"/>
        <dbReference type="ChEBI" id="CHEBI:30013"/>
        <dbReference type="ChEBI" id="CHEBI:30616"/>
        <dbReference type="ChEBI" id="CHEBI:61977"/>
        <dbReference type="ChEBI" id="CHEBI:456216"/>
        <dbReference type="EC" id="2.7.11.1"/>
    </reaction>
</comment>
<dbReference type="InterPro" id="IPR008271">
    <property type="entry name" value="Ser/Thr_kinase_AS"/>
</dbReference>
<comment type="catalytic activity">
    <reaction evidence="8">
        <text>L-seryl-[protein] + ATP = O-phospho-L-seryl-[protein] + ADP + H(+)</text>
        <dbReference type="Rhea" id="RHEA:17989"/>
        <dbReference type="Rhea" id="RHEA-COMP:9863"/>
        <dbReference type="Rhea" id="RHEA-COMP:11604"/>
        <dbReference type="ChEBI" id="CHEBI:15378"/>
        <dbReference type="ChEBI" id="CHEBI:29999"/>
        <dbReference type="ChEBI" id="CHEBI:30616"/>
        <dbReference type="ChEBI" id="CHEBI:83421"/>
        <dbReference type="ChEBI" id="CHEBI:456216"/>
        <dbReference type="EC" id="2.7.11.1"/>
    </reaction>
</comment>
<comment type="similarity">
    <text evidence="10">Belongs to the protein kinase superfamily.</text>
</comment>
<name>J8LJS1_SACAR</name>
<evidence type="ECO:0000256" key="11">
    <source>
        <dbReference type="SAM" id="MobiDB-lite"/>
    </source>
</evidence>
<evidence type="ECO:0000256" key="6">
    <source>
        <dbReference type="ARBA" id="ARBA00022840"/>
    </source>
</evidence>
<keyword evidence="6 9" id="KW-0067">ATP-binding</keyword>
<dbReference type="GO" id="GO:0005524">
    <property type="term" value="F:ATP binding"/>
    <property type="evidence" value="ECO:0007669"/>
    <property type="project" value="UniProtKB-UniRule"/>
</dbReference>
<feature type="compositionally biased region" description="Basic and acidic residues" evidence="11">
    <location>
        <begin position="396"/>
        <end position="410"/>
    </location>
</feature>
<dbReference type="AlphaFoldDB" id="J8LJS1"/>
<dbReference type="PANTHER" id="PTHR43895">
    <property type="entry name" value="CALCIUM/CALMODULIN-DEPENDENT PROTEIN KINASE KINASE-RELATED"/>
    <property type="match status" value="1"/>
</dbReference>
<feature type="domain" description="Protein kinase" evidence="12">
    <location>
        <begin position="11"/>
        <end position="337"/>
    </location>
</feature>
<feature type="binding site" evidence="9">
    <location>
        <position position="40"/>
    </location>
    <ligand>
        <name>ATP</name>
        <dbReference type="ChEBI" id="CHEBI:30616"/>
    </ligand>
</feature>
<evidence type="ECO:0000256" key="7">
    <source>
        <dbReference type="ARBA" id="ARBA00047899"/>
    </source>
</evidence>
<dbReference type="HOGENOM" id="CLU_000288_172_4_1"/>
<keyword evidence="3" id="KW-0808">Transferase</keyword>
<dbReference type="GO" id="GO:0004674">
    <property type="term" value="F:protein serine/threonine kinase activity"/>
    <property type="evidence" value="ECO:0007669"/>
    <property type="project" value="UniProtKB-KW"/>
</dbReference>
<keyword evidence="4 9" id="KW-0547">Nucleotide-binding</keyword>
<evidence type="ECO:0000256" key="9">
    <source>
        <dbReference type="PROSITE-ProRule" id="PRU10141"/>
    </source>
</evidence>
<keyword evidence="5" id="KW-0418">Kinase</keyword>
<dbReference type="PROSITE" id="PS50011">
    <property type="entry name" value="PROTEIN_KINASE_DOM"/>
    <property type="match status" value="1"/>
</dbReference>
<dbReference type="PROSITE" id="PS00108">
    <property type="entry name" value="PROTEIN_KINASE_ST"/>
    <property type="match status" value="1"/>
</dbReference>
<dbReference type="InterPro" id="IPR011009">
    <property type="entry name" value="Kinase-like_dom_sf"/>
</dbReference>
<proteinExistence type="inferred from homology"/>
<evidence type="ECO:0000259" key="12">
    <source>
        <dbReference type="PROSITE" id="PS50011"/>
    </source>
</evidence>
<evidence type="ECO:0000256" key="10">
    <source>
        <dbReference type="RuleBase" id="RU000304"/>
    </source>
</evidence>
<dbReference type="EMBL" id="ALIE01000154">
    <property type="protein sequence ID" value="EJS42307.1"/>
    <property type="molecule type" value="Genomic_DNA"/>
</dbReference>
<gene>
    <name evidence="13" type="ORF">SU7_2636</name>
</gene>
<evidence type="ECO:0000313" key="14">
    <source>
        <dbReference type="Proteomes" id="UP000006968"/>
    </source>
</evidence>
<dbReference type="SMART" id="SM00220">
    <property type="entry name" value="S_TKc"/>
    <property type="match status" value="1"/>
</dbReference>
<evidence type="ECO:0000256" key="4">
    <source>
        <dbReference type="ARBA" id="ARBA00022741"/>
    </source>
</evidence>
<dbReference type="Pfam" id="PF00069">
    <property type="entry name" value="Pkinase"/>
    <property type="match status" value="1"/>
</dbReference>
<evidence type="ECO:0000256" key="8">
    <source>
        <dbReference type="ARBA" id="ARBA00048679"/>
    </source>
</evidence>
<comment type="caution">
    <text evidence="13">The sequence shown here is derived from an EMBL/GenBank/DDBJ whole genome shotgun (WGS) entry which is preliminary data.</text>
</comment>
<dbReference type="SUPFAM" id="SSF56112">
    <property type="entry name" value="Protein kinase-like (PK-like)"/>
    <property type="match status" value="1"/>
</dbReference>
<dbReference type="PROSITE" id="PS00107">
    <property type="entry name" value="PROTEIN_KINASE_ATP"/>
    <property type="match status" value="1"/>
</dbReference>
<dbReference type="EC" id="2.7.11.1" evidence="1"/>
<feature type="region of interest" description="Disordered" evidence="11">
    <location>
        <begin position="396"/>
        <end position="447"/>
    </location>
</feature>
<organism evidence="13 14">
    <name type="scientific">Saccharomyces arboricola (strain H-6 / AS 2.3317 / CBS 10644)</name>
    <name type="common">Yeast</name>
    <dbReference type="NCBI Taxonomy" id="1160507"/>
    <lineage>
        <taxon>Eukaryota</taxon>
        <taxon>Fungi</taxon>
        <taxon>Dikarya</taxon>
        <taxon>Ascomycota</taxon>
        <taxon>Saccharomycotina</taxon>
        <taxon>Saccharomycetes</taxon>
        <taxon>Saccharomycetales</taxon>
        <taxon>Saccharomycetaceae</taxon>
        <taxon>Saccharomyces</taxon>
    </lineage>
</organism>